<organism evidence="2 3">
    <name type="scientific">Nostoc sphaeroides CCNUC1</name>
    <dbReference type="NCBI Taxonomy" id="2653204"/>
    <lineage>
        <taxon>Bacteria</taxon>
        <taxon>Bacillati</taxon>
        <taxon>Cyanobacteriota</taxon>
        <taxon>Cyanophyceae</taxon>
        <taxon>Nostocales</taxon>
        <taxon>Nostocaceae</taxon>
        <taxon>Nostoc</taxon>
    </lineage>
</organism>
<dbReference type="PANTHER" id="PTHR37529:SF1">
    <property type="entry name" value="TRANSPOSASE INSG FOR INSERTION SEQUENCE ELEMENT IS4-RELATED"/>
    <property type="match status" value="1"/>
</dbReference>
<reference evidence="2 3" key="1">
    <citation type="submission" date="2019-10" db="EMBL/GenBank/DDBJ databases">
        <title>Genomic and transcriptomic insights into the perfect genentic adaptation of a filamentous nitrogen-fixing cyanobacterium to rice fields.</title>
        <authorList>
            <person name="Chen Z."/>
        </authorList>
    </citation>
    <scope>NUCLEOTIDE SEQUENCE [LARGE SCALE GENOMIC DNA]</scope>
    <source>
        <strain evidence="2">CCNUC1</strain>
    </source>
</reference>
<keyword evidence="3" id="KW-1185">Reference proteome</keyword>
<evidence type="ECO:0000313" key="2">
    <source>
        <dbReference type="EMBL" id="QFS50431.1"/>
    </source>
</evidence>
<dbReference type="PANTHER" id="PTHR37529">
    <property type="entry name" value="TRANSPOSASE INSG FOR INSERTION SEQUENCE ELEMENT IS4-RELATED"/>
    <property type="match status" value="1"/>
</dbReference>
<sequence length="198" mass="21979">MASLTANTQSEEERKRSLPTQLVVSLVIAMSLWSKDSMRDVLKNLIDGLSQAWIKVGKYWRVPCKSAITQARQRLGARVMSQLFHQLIRPMATQETLGAFLNGLRIVVIDGTCFDVPDSDENARVFGRPGSRPGTVAAFPKVRLVILIEAGTHLIFDALMCPYRIGERVRALKLLRSVTAGMLLMWDRGNGTKISANP</sequence>
<proteinExistence type="predicted"/>
<dbReference type="KEGG" id="nsh:GXM_07925"/>
<feature type="domain" description="Transposase IS4 N-terminal" evidence="1">
    <location>
        <begin position="6"/>
        <end position="84"/>
    </location>
</feature>
<evidence type="ECO:0000313" key="3">
    <source>
        <dbReference type="Proteomes" id="UP000326678"/>
    </source>
</evidence>
<dbReference type="AlphaFoldDB" id="A0A5P8WCX7"/>
<gene>
    <name evidence="2" type="ORF">GXM_07925</name>
</gene>
<accession>A0A5P8WCX7</accession>
<protein>
    <submittedName>
        <fullName evidence="2">IS4 family transposase</fullName>
    </submittedName>
</protein>
<name>A0A5P8WCX7_9NOSO</name>
<dbReference type="InterPro" id="IPR024473">
    <property type="entry name" value="Transposases_IS4_N"/>
</dbReference>
<dbReference type="Pfam" id="PF13006">
    <property type="entry name" value="Nterm_IS4"/>
    <property type="match status" value="1"/>
</dbReference>
<dbReference type="EMBL" id="CP045227">
    <property type="protein sequence ID" value="QFS50431.1"/>
    <property type="molecule type" value="Genomic_DNA"/>
</dbReference>
<evidence type="ECO:0000259" key="1">
    <source>
        <dbReference type="Pfam" id="PF13006"/>
    </source>
</evidence>
<dbReference type="Proteomes" id="UP000326678">
    <property type="component" value="Chromosome Gxm2"/>
</dbReference>